<gene>
    <name evidence="1" type="ORF">NPD5_4034</name>
</gene>
<evidence type="ECO:0000313" key="1">
    <source>
        <dbReference type="EMBL" id="APH13370.1"/>
    </source>
</evidence>
<proteinExistence type="predicted"/>
<dbReference type="RefSeq" id="WP_045895941.1">
    <property type="nucleotide sequence ID" value="NZ_CP013241.1"/>
</dbReference>
<name>A0A1J1CT32_CLOSG</name>
<dbReference type="AlphaFoldDB" id="A0A1J1CT32"/>
<sequence>MNWDNIKNKLIHEKEYLVCLDIKNETYSLQNYFKYSDGDIIFEKEGFYYFDVNEDVFKYSRRQPKFWMVITNPTI</sequence>
<dbReference type="EMBL" id="CP013243">
    <property type="protein sequence ID" value="APH13370.1"/>
    <property type="molecule type" value="Genomic_DNA"/>
</dbReference>
<organism evidence="1 2">
    <name type="scientific">Clostridium sporogenes</name>
    <dbReference type="NCBI Taxonomy" id="1509"/>
    <lineage>
        <taxon>Bacteria</taxon>
        <taxon>Bacillati</taxon>
        <taxon>Bacillota</taxon>
        <taxon>Clostridia</taxon>
        <taxon>Eubacteriales</taxon>
        <taxon>Clostridiaceae</taxon>
        <taxon>Clostridium</taxon>
    </lineage>
</organism>
<evidence type="ECO:0000313" key="2">
    <source>
        <dbReference type="Proteomes" id="UP000182204"/>
    </source>
</evidence>
<protein>
    <submittedName>
        <fullName evidence="1">Uncharacterized protein</fullName>
    </submittedName>
</protein>
<accession>A0A1J1CT32</accession>
<reference evidence="1 2" key="1">
    <citation type="submission" date="2015-11" db="EMBL/GenBank/DDBJ databases">
        <authorList>
            <person name="Hill K.K."/>
            <person name="Shirey T.B."/>
            <person name="Raphael B."/>
            <person name="Daligault H.E."/>
            <person name="Davenport K.W."/>
            <person name="Bruce D.C."/>
            <person name="Foley B.T."/>
            <person name="Johnson S.L."/>
        </authorList>
    </citation>
    <scope>NUCLEOTIDE SEQUENCE [LARGE SCALE GENOMIC DNA]</scope>
    <source>
        <strain evidence="1 2">CDC_1632</strain>
    </source>
</reference>
<dbReference type="Proteomes" id="UP000182204">
    <property type="component" value="Chromosome"/>
</dbReference>